<dbReference type="InterPro" id="IPR029062">
    <property type="entry name" value="Class_I_gatase-like"/>
</dbReference>
<dbReference type="RefSeq" id="WP_133472565.1">
    <property type="nucleotide sequence ID" value="NZ_SNWP01000010.1"/>
</dbReference>
<evidence type="ECO:0000313" key="9">
    <source>
        <dbReference type="EMBL" id="TDO27996.1"/>
    </source>
</evidence>
<dbReference type="Gene3D" id="3.40.50.880">
    <property type="match status" value="1"/>
</dbReference>
<dbReference type="GO" id="GO:0005615">
    <property type="term" value="C:extracellular space"/>
    <property type="evidence" value="ECO:0007669"/>
    <property type="project" value="TreeGrafter"/>
</dbReference>
<gene>
    <name evidence="9" type="ORF">BC659_0052</name>
</gene>
<comment type="similarity">
    <text evidence="2 7">Belongs to the peptidase M14 family.</text>
</comment>
<organism evidence="9 10">
    <name type="scientific">Sediminibacterium goheungense</name>
    <dbReference type="NCBI Taxonomy" id="1086393"/>
    <lineage>
        <taxon>Bacteria</taxon>
        <taxon>Pseudomonadati</taxon>
        <taxon>Bacteroidota</taxon>
        <taxon>Chitinophagia</taxon>
        <taxon>Chitinophagales</taxon>
        <taxon>Chitinophagaceae</taxon>
        <taxon>Sediminibacterium</taxon>
    </lineage>
</organism>
<keyword evidence="6" id="KW-0482">Metalloprotease</keyword>
<keyword evidence="4" id="KW-0378">Hydrolase</keyword>
<evidence type="ECO:0000256" key="6">
    <source>
        <dbReference type="ARBA" id="ARBA00023049"/>
    </source>
</evidence>
<evidence type="ECO:0000256" key="7">
    <source>
        <dbReference type="PROSITE-ProRule" id="PRU01379"/>
    </source>
</evidence>
<keyword evidence="10" id="KW-1185">Reference proteome</keyword>
<feature type="domain" description="Peptidase M14" evidence="8">
    <location>
        <begin position="49"/>
        <end position="348"/>
    </location>
</feature>
<dbReference type="SUPFAM" id="SSF52317">
    <property type="entry name" value="Class I glutamine amidotransferase-like"/>
    <property type="match status" value="1"/>
</dbReference>
<evidence type="ECO:0000313" key="10">
    <source>
        <dbReference type="Proteomes" id="UP000295741"/>
    </source>
</evidence>
<dbReference type="SMART" id="SM00631">
    <property type="entry name" value="Zn_pept"/>
    <property type="match status" value="1"/>
</dbReference>
<dbReference type="Gene3D" id="3.40.630.10">
    <property type="entry name" value="Zn peptidases"/>
    <property type="match status" value="1"/>
</dbReference>
<dbReference type="InterPro" id="IPR000834">
    <property type="entry name" value="Peptidase_M14"/>
</dbReference>
<dbReference type="Proteomes" id="UP000295741">
    <property type="component" value="Unassembled WGS sequence"/>
</dbReference>
<dbReference type="SUPFAM" id="SSF53187">
    <property type="entry name" value="Zn-dependent exopeptidases"/>
    <property type="match status" value="1"/>
</dbReference>
<accession>A0A4R6J175</accession>
<evidence type="ECO:0000259" key="8">
    <source>
        <dbReference type="PROSITE" id="PS52035"/>
    </source>
</evidence>
<dbReference type="GO" id="GO:0008270">
    <property type="term" value="F:zinc ion binding"/>
    <property type="evidence" value="ECO:0007669"/>
    <property type="project" value="InterPro"/>
</dbReference>
<dbReference type="CDD" id="cd03143">
    <property type="entry name" value="A4_beta-galactosidase_middle_domain"/>
    <property type="match status" value="1"/>
</dbReference>
<dbReference type="Pfam" id="PF00246">
    <property type="entry name" value="Peptidase_M14"/>
    <property type="match status" value="1"/>
</dbReference>
<comment type="cofactor">
    <cofactor evidence="1">
        <name>Zn(2+)</name>
        <dbReference type="ChEBI" id="CHEBI:29105"/>
    </cofactor>
</comment>
<dbReference type="GO" id="GO:0006508">
    <property type="term" value="P:proteolysis"/>
    <property type="evidence" value="ECO:0007669"/>
    <property type="project" value="UniProtKB-KW"/>
</dbReference>
<dbReference type="EMBL" id="SNWP01000010">
    <property type="protein sequence ID" value="TDO27996.1"/>
    <property type="molecule type" value="Genomic_DNA"/>
</dbReference>
<keyword evidence="3" id="KW-0645">Protease</keyword>
<proteinExistence type="inferred from homology"/>
<dbReference type="PANTHER" id="PTHR11705:SF143">
    <property type="entry name" value="SLL0236 PROTEIN"/>
    <property type="match status" value="1"/>
</dbReference>
<evidence type="ECO:0000256" key="4">
    <source>
        <dbReference type="ARBA" id="ARBA00022801"/>
    </source>
</evidence>
<evidence type="ECO:0000256" key="1">
    <source>
        <dbReference type="ARBA" id="ARBA00001947"/>
    </source>
</evidence>
<sequence>MRKMLLFIAVMVTTITYAQELSYYLPKNVSYNAAIPTPSSVIGHEVGEWHVTHDRLVNYMKAVDAASDRVTIQQLGTTYEGRPQLALVITSPKNQQNLEQIRQQHVQLTQADKSGNLNINDMPVVVWIGHSIHGNESSGSNASLLTTYYLAAAQGPEIEALLDKTVILLDPSFNPDGLNRFATWANMHKSQTMVADPQAREFNEVWPGGRFNHYWFDLNRDWLPAQHRESQNRLQLFHQWKPNILTDHHEMGSNASFFFQPGVPSRVNPNTPAKNQELTAAIGNFHAKYFDSIGSLYFTKEGYDDFYYGKGSTYPDINGGVGILFEQASSRGHAQETENGLLTFPFTIRNQFTAALSTLAAAKSLRTDMLKFQRDFFKEVEKESAAYPVKAFVVGDQYDHTRTQTFIQMLLRHQVDIFSLKQDYAADGKQFKAGKAFVIPASQQQFKIIKTVFEKTFEYKDSLFYDVTAWTMSLAFGMPTAEVKTSYDQLLGAKVINAVPLSIPLMNLSQNATAYAFRWDDYNAPKVLHRLQTKGIKAKVATQKFKMMVDGKEESFEYGTIVIPAATQALKGKELAGLIGTEAAGTGVEVFALPTGLAAGGIDLGSASLNNVKQPKIMMFGGNGTSATDVGEIWHMIDIRYNIPVSIVDVDRFNSINADRYNVIIMPSGSYNNLSKPAQDKLREWISAGGTLIATEDATKWLSVNGFTKVIFKNADEKRDTTLQLPYYLRSDEMRAKDMAGSLFEAKLDLTHPLAYGYRDPSVSIFKSNTLFMDQNNNPYDSPVMYTENPLQSGYLYRGYKEVVKKTAAINIDGVGRGKVISMVDNLNFRAFWLGTSKLFMNAVFFGDIIRL</sequence>
<comment type="caution">
    <text evidence="9">The sequence shown here is derived from an EMBL/GenBank/DDBJ whole genome shotgun (WGS) entry which is preliminary data.</text>
</comment>
<dbReference type="GO" id="GO:0004181">
    <property type="term" value="F:metallocarboxypeptidase activity"/>
    <property type="evidence" value="ECO:0007669"/>
    <property type="project" value="InterPro"/>
</dbReference>
<reference evidence="9 10" key="1">
    <citation type="submission" date="2019-03" db="EMBL/GenBank/DDBJ databases">
        <title>Genomic Encyclopedia of Archaeal and Bacterial Type Strains, Phase II (KMG-II): from individual species to whole genera.</title>
        <authorList>
            <person name="Goeker M."/>
        </authorList>
    </citation>
    <scope>NUCLEOTIDE SEQUENCE [LARGE SCALE GENOMIC DNA]</scope>
    <source>
        <strain evidence="9 10">DSM 28323</strain>
    </source>
</reference>
<feature type="active site" description="Proton donor/acceptor" evidence="7">
    <location>
        <position position="326"/>
    </location>
</feature>
<keyword evidence="5" id="KW-0862">Zinc</keyword>
<name>A0A4R6J175_9BACT</name>
<evidence type="ECO:0000256" key="2">
    <source>
        <dbReference type="ARBA" id="ARBA00005988"/>
    </source>
</evidence>
<dbReference type="PROSITE" id="PS52035">
    <property type="entry name" value="PEPTIDASE_M14"/>
    <property type="match status" value="1"/>
</dbReference>
<dbReference type="OrthoDB" id="9758209at2"/>
<dbReference type="PANTHER" id="PTHR11705">
    <property type="entry name" value="PROTEASE FAMILY M14 CARBOXYPEPTIDASE A,B"/>
    <property type="match status" value="1"/>
</dbReference>
<keyword evidence="9" id="KW-0121">Carboxypeptidase</keyword>
<evidence type="ECO:0000256" key="5">
    <source>
        <dbReference type="ARBA" id="ARBA00022833"/>
    </source>
</evidence>
<evidence type="ECO:0000256" key="3">
    <source>
        <dbReference type="ARBA" id="ARBA00022670"/>
    </source>
</evidence>
<protein>
    <submittedName>
        <fullName evidence="9">Zinc carboxypeptidase</fullName>
    </submittedName>
</protein>
<dbReference type="AlphaFoldDB" id="A0A4R6J175"/>
<dbReference type="CDD" id="cd06238">
    <property type="entry name" value="M14-like"/>
    <property type="match status" value="1"/>
</dbReference>